<organism evidence="2 3">
    <name type="scientific">Paenibacillus sacheonensis</name>
    <dbReference type="NCBI Taxonomy" id="742054"/>
    <lineage>
        <taxon>Bacteria</taxon>
        <taxon>Bacillati</taxon>
        <taxon>Bacillota</taxon>
        <taxon>Bacilli</taxon>
        <taxon>Bacillales</taxon>
        <taxon>Paenibacillaceae</taxon>
        <taxon>Paenibacillus</taxon>
    </lineage>
</organism>
<feature type="transmembrane region" description="Helical" evidence="1">
    <location>
        <begin position="46"/>
        <end position="71"/>
    </location>
</feature>
<proteinExistence type="predicted"/>
<dbReference type="Proteomes" id="UP000558113">
    <property type="component" value="Unassembled WGS sequence"/>
</dbReference>
<name>A0A7X4YTS9_9BACL</name>
<accession>A0A7X4YTS9</accession>
<evidence type="ECO:0000313" key="3">
    <source>
        <dbReference type="Proteomes" id="UP000558113"/>
    </source>
</evidence>
<dbReference type="AlphaFoldDB" id="A0A7X4YTS9"/>
<protein>
    <recommendedName>
        <fullName evidence="4">DUF4328 domain-containing protein</fullName>
    </recommendedName>
</protein>
<sequence length="217" mass="24462">MPLKSELWTFVLKILLGALLAASAVDLACSAVYMTDLDLFSQHFYYIYGFVDIVTVVLYYIIVVVYLIWIFRVHKDLNRLFLQYPRTPGGALACMIIPFYSLYGLPSTYQFIGSYYQRTPALRKDGQWIQGLSVPLVIFVFASNIVNRFVGKADEVSGSLLFASSLVSFVAYVIFLTLCILVSRGLYAIQVRADDTQLEPLTEQIIVNPEPPISLKS</sequence>
<evidence type="ECO:0000256" key="1">
    <source>
        <dbReference type="SAM" id="Phobius"/>
    </source>
</evidence>
<comment type="caution">
    <text evidence="2">The sequence shown here is derived from an EMBL/GenBank/DDBJ whole genome shotgun (WGS) entry which is preliminary data.</text>
</comment>
<dbReference type="RefSeq" id="WP_161701270.1">
    <property type="nucleotide sequence ID" value="NZ_JAAAMU010000011.1"/>
</dbReference>
<evidence type="ECO:0008006" key="4">
    <source>
        <dbReference type="Google" id="ProtNLM"/>
    </source>
</evidence>
<feature type="transmembrane region" description="Helical" evidence="1">
    <location>
        <begin position="159"/>
        <end position="183"/>
    </location>
</feature>
<keyword evidence="1" id="KW-1133">Transmembrane helix</keyword>
<dbReference type="OrthoDB" id="485492at2"/>
<gene>
    <name evidence="2" type="ORF">GT003_20435</name>
</gene>
<feature type="transmembrane region" description="Helical" evidence="1">
    <location>
        <begin position="128"/>
        <end position="147"/>
    </location>
</feature>
<reference evidence="2 3" key="1">
    <citation type="submission" date="2020-01" db="EMBL/GenBank/DDBJ databases">
        <title>Paenibacillus soybeanensis sp. nov. isolated from the nodules of soybean (Glycine max(L.) Merr).</title>
        <authorList>
            <person name="Wang H."/>
        </authorList>
    </citation>
    <scope>NUCLEOTIDE SEQUENCE [LARGE SCALE GENOMIC DNA]</scope>
    <source>
        <strain evidence="2 3">DSM 23054</strain>
    </source>
</reference>
<keyword evidence="3" id="KW-1185">Reference proteome</keyword>
<keyword evidence="1" id="KW-0812">Transmembrane</keyword>
<evidence type="ECO:0000313" key="2">
    <source>
        <dbReference type="EMBL" id="NBC71369.1"/>
    </source>
</evidence>
<dbReference type="EMBL" id="JAAAMU010000011">
    <property type="protein sequence ID" value="NBC71369.1"/>
    <property type="molecule type" value="Genomic_DNA"/>
</dbReference>
<feature type="transmembrane region" description="Helical" evidence="1">
    <location>
        <begin position="92"/>
        <end position="116"/>
    </location>
</feature>
<keyword evidence="1" id="KW-0472">Membrane</keyword>